<dbReference type="AlphaFoldDB" id="A0A4V3GVM6"/>
<organism evidence="1 2">
    <name type="scientific">Halanaerobium congolense</name>
    <dbReference type="NCBI Taxonomy" id="54121"/>
    <lineage>
        <taxon>Bacteria</taxon>
        <taxon>Bacillati</taxon>
        <taxon>Bacillota</taxon>
        <taxon>Clostridia</taxon>
        <taxon>Halanaerobiales</taxon>
        <taxon>Halanaerobiaceae</taxon>
        <taxon>Halanaerobium</taxon>
    </lineage>
</organism>
<sequence>GEGFLHFIQIPNLTIMITINIFKKTIRFDVTKLLDRGENND</sequence>
<protein>
    <submittedName>
        <fullName evidence="1">Uncharacterized protein</fullName>
    </submittedName>
</protein>
<reference evidence="1 2" key="1">
    <citation type="submission" date="2019-03" db="EMBL/GenBank/DDBJ databases">
        <title>Subsurface microbial communities from deep shales in Ohio and West Virginia, USA.</title>
        <authorList>
            <person name="Wrighton K."/>
        </authorList>
    </citation>
    <scope>NUCLEOTIDE SEQUENCE [LARGE SCALE GENOMIC DNA]</scope>
    <source>
        <strain evidence="1 2">DSMZ 11287</strain>
    </source>
</reference>
<accession>A0A4V3GVM6</accession>
<feature type="non-terminal residue" evidence="1">
    <location>
        <position position="1"/>
    </location>
</feature>
<gene>
    <name evidence="1" type="ORF">C7954_1311</name>
</gene>
<comment type="caution">
    <text evidence="1">The sequence shown here is derived from an EMBL/GenBank/DDBJ whole genome shotgun (WGS) entry which is preliminary data.</text>
</comment>
<dbReference type="EMBL" id="SOEF01000031">
    <property type="protein sequence ID" value="TDX39370.1"/>
    <property type="molecule type" value="Genomic_DNA"/>
</dbReference>
<evidence type="ECO:0000313" key="1">
    <source>
        <dbReference type="EMBL" id="TDX39370.1"/>
    </source>
</evidence>
<dbReference type="Proteomes" id="UP000295472">
    <property type="component" value="Unassembled WGS sequence"/>
</dbReference>
<name>A0A4V3GVM6_9FIRM</name>
<proteinExistence type="predicted"/>
<evidence type="ECO:0000313" key="2">
    <source>
        <dbReference type="Proteomes" id="UP000295472"/>
    </source>
</evidence>